<dbReference type="CDD" id="cd17321">
    <property type="entry name" value="MFS_MMR_MDR_like"/>
    <property type="match status" value="1"/>
</dbReference>
<dbReference type="OrthoDB" id="9807274at2"/>
<comment type="caution">
    <text evidence="10">The sequence shown here is derived from an EMBL/GenBank/DDBJ whole genome shotgun (WGS) entry which is preliminary data.</text>
</comment>
<evidence type="ECO:0000256" key="6">
    <source>
        <dbReference type="ARBA" id="ARBA00023136"/>
    </source>
</evidence>
<feature type="transmembrane region" description="Helical" evidence="8">
    <location>
        <begin position="102"/>
        <end position="120"/>
    </location>
</feature>
<evidence type="ECO:0000313" key="11">
    <source>
        <dbReference type="Proteomes" id="UP000197446"/>
    </source>
</evidence>
<dbReference type="GO" id="GO:0005886">
    <property type="term" value="C:plasma membrane"/>
    <property type="evidence" value="ECO:0007669"/>
    <property type="project" value="UniProtKB-SubCell"/>
</dbReference>
<comment type="subcellular location">
    <subcellularLocation>
        <location evidence="1">Cell membrane</location>
        <topology evidence="1">Multi-pass membrane protein</topology>
    </subcellularLocation>
</comment>
<keyword evidence="2" id="KW-0813">Transport</keyword>
<dbReference type="PRINTS" id="PR01036">
    <property type="entry name" value="TCRTETB"/>
</dbReference>
<evidence type="ECO:0000256" key="5">
    <source>
        <dbReference type="ARBA" id="ARBA00022989"/>
    </source>
</evidence>
<feature type="transmembrane region" description="Helical" evidence="8">
    <location>
        <begin position="340"/>
        <end position="359"/>
    </location>
</feature>
<reference evidence="10 11" key="1">
    <citation type="journal article" date="2007" name="Int. J. Syst. Evol. Microbiol.">
        <title>Description of Pelomonas aquatica sp. nov. and Pelomonas puraquae sp. nov., isolated from industrial and haemodialysis water.</title>
        <authorList>
            <person name="Gomila M."/>
            <person name="Bowien B."/>
            <person name="Falsen E."/>
            <person name="Moore E.R."/>
            <person name="Lalucat J."/>
        </authorList>
    </citation>
    <scope>NUCLEOTIDE SEQUENCE [LARGE SCALE GENOMIC DNA]</scope>
    <source>
        <strain evidence="10 11">CCUG 52769</strain>
    </source>
</reference>
<protein>
    <submittedName>
        <fullName evidence="10">MFS transporter</fullName>
    </submittedName>
</protein>
<feature type="transmembrane region" description="Helical" evidence="8">
    <location>
        <begin position="252"/>
        <end position="277"/>
    </location>
</feature>
<keyword evidence="6 8" id="KW-0472">Membrane</keyword>
<evidence type="ECO:0000256" key="3">
    <source>
        <dbReference type="ARBA" id="ARBA00022475"/>
    </source>
</evidence>
<dbReference type="PROSITE" id="PS50850">
    <property type="entry name" value="MFS"/>
    <property type="match status" value="1"/>
</dbReference>
<keyword evidence="11" id="KW-1185">Reference proteome</keyword>
<evidence type="ECO:0000313" key="10">
    <source>
        <dbReference type="EMBL" id="OWR00623.1"/>
    </source>
</evidence>
<feature type="transmembrane region" description="Helical" evidence="8">
    <location>
        <begin position="313"/>
        <end position="334"/>
    </location>
</feature>
<dbReference type="PANTHER" id="PTHR42718:SF46">
    <property type="entry name" value="BLR6921 PROTEIN"/>
    <property type="match status" value="1"/>
</dbReference>
<dbReference type="InterPro" id="IPR011701">
    <property type="entry name" value="MFS"/>
</dbReference>
<dbReference type="Gene3D" id="1.20.1720.10">
    <property type="entry name" value="Multidrug resistance protein D"/>
    <property type="match status" value="1"/>
</dbReference>
<evidence type="ECO:0000256" key="2">
    <source>
        <dbReference type="ARBA" id="ARBA00022448"/>
    </source>
</evidence>
<sequence>MAIAVASVLAAMTLVVLDAAMTNVALPAISQSLGVTPAEAVRVVNGYQLGLLVALLPSAALGGSVGFRRVFVAGTVLFITASLLCALATTLTWLVLARVVQGMGGAAIMALGIATLRTVVPGHRLGAAIGWNALAVALASAAGPAVGALVLSTTTWPWLFAINLPVGAVVLVCARALPASVGTGSPVDRRGFALNAGTFALLVLAAESGTENPLLGIALGLMATALAVLLIRRDLHRESPLVPMDLLRAPSMRVSVIASVLCFAGQSAGLVALPFLLLHAFHWAPLAAGLCLSVWPLTVALTGPLAGKLADRVSTAGLCAVGGMLLAAGLGAAATLDSSAGLVTVAACLGACGVGFGMFNVPNNRNMFLSVPPQRSGAAGGLQSLARLSGQTFGALLMSALFKLADLDDAASMGLALGAVSALAAGATSLLRRQFIPAAPSAQETRSRPPGSDGSSG</sequence>
<feature type="compositionally biased region" description="Low complexity" evidence="7">
    <location>
        <begin position="448"/>
        <end position="457"/>
    </location>
</feature>
<dbReference type="SUPFAM" id="SSF103473">
    <property type="entry name" value="MFS general substrate transporter"/>
    <property type="match status" value="1"/>
</dbReference>
<keyword evidence="4 8" id="KW-0812">Transmembrane</keyword>
<keyword evidence="5 8" id="KW-1133">Transmembrane helix</keyword>
<keyword evidence="3" id="KW-1003">Cell membrane</keyword>
<evidence type="ECO:0000256" key="7">
    <source>
        <dbReference type="SAM" id="MobiDB-lite"/>
    </source>
</evidence>
<accession>A0A254MYZ4</accession>
<dbReference type="Gene3D" id="1.20.1250.20">
    <property type="entry name" value="MFS general substrate transporter like domains"/>
    <property type="match status" value="1"/>
</dbReference>
<name>A0A254MYZ4_9BURK</name>
<evidence type="ECO:0000259" key="9">
    <source>
        <dbReference type="PROSITE" id="PS50850"/>
    </source>
</evidence>
<feature type="transmembrane region" description="Helical" evidence="8">
    <location>
        <begin position="70"/>
        <end position="96"/>
    </location>
</feature>
<feature type="domain" description="Major facilitator superfamily (MFS) profile" evidence="9">
    <location>
        <begin position="1"/>
        <end position="436"/>
    </location>
</feature>
<evidence type="ECO:0000256" key="8">
    <source>
        <dbReference type="SAM" id="Phobius"/>
    </source>
</evidence>
<dbReference type="EMBL" id="NISI01000017">
    <property type="protein sequence ID" value="OWR00623.1"/>
    <property type="molecule type" value="Genomic_DNA"/>
</dbReference>
<feature type="transmembrane region" description="Helical" evidence="8">
    <location>
        <begin position="283"/>
        <end position="301"/>
    </location>
</feature>
<feature type="region of interest" description="Disordered" evidence="7">
    <location>
        <begin position="438"/>
        <end position="457"/>
    </location>
</feature>
<feature type="transmembrane region" description="Helical" evidence="8">
    <location>
        <begin position="189"/>
        <end position="206"/>
    </location>
</feature>
<evidence type="ECO:0000256" key="4">
    <source>
        <dbReference type="ARBA" id="ARBA00022692"/>
    </source>
</evidence>
<dbReference type="GO" id="GO:0022857">
    <property type="term" value="F:transmembrane transporter activity"/>
    <property type="evidence" value="ECO:0007669"/>
    <property type="project" value="InterPro"/>
</dbReference>
<dbReference type="InterPro" id="IPR020846">
    <property type="entry name" value="MFS_dom"/>
</dbReference>
<dbReference type="PANTHER" id="PTHR42718">
    <property type="entry name" value="MAJOR FACILITATOR SUPERFAMILY MULTIDRUG TRANSPORTER MFSC"/>
    <property type="match status" value="1"/>
</dbReference>
<proteinExistence type="predicted"/>
<dbReference type="AlphaFoldDB" id="A0A254MYZ4"/>
<feature type="transmembrane region" description="Helical" evidence="8">
    <location>
        <begin position="132"/>
        <end position="152"/>
    </location>
</feature>
<feature type="transmembrane region" description="Helical" evidence="8">
    <location>
        <begin position="212"/>
        <end position="231"/>
    </location>
</feature>
<dbReference type="Proteomes" id="UP000197446">
    <property type="component" value="Unassembled WGS sequence"/>
</dbReference>
<organism evidence="10 11">
    <name type="scientific">Roseateles puraquae</name>
    <dbReference type="NCBI Taxonomy" id="431059"/>
    <lineage>
        <taxon>Bacteria</taxon>
        <taxon>Pseudomonadati</taxon>
        <taxon>Pseudomonadota</taxon>
        <taxon>Betaproteobacteria</taxon>
        <taxon>Burkholderiales</taxon>
        <taxon>Sphaerotilaceae</taxon>
        <taxon>Roseateles</taxon>
    </lineage>
</organism>
<evidence type="ECO:0000256" key="1">
    <source>
        <dbReference type="ARBA" id="ARBA00004651"/>
    </source>
</evidence>
<dbReference type="Pfam" id="PF07690">
    <property type="entry name" value="MFS_1"/>
    <property type="match status" value="1"/>
</dbReference>
<feature type="transmembrane region" description="Helical" evidence="8">
    <location>
        <begin position="44"/>
        <end position="63"/>
    </location>
</feature>
<gene>
    <name evidence="10" type="ORF">CDO81_25040</name>
</gene>
<feature type="transmembrane region" description="Helical" evidence="8">
    <location>
        <begin position="158"/>
        <end position="177"/>
    </location>
</feature>
<dbReference type="InterPro" id="IPR036259">
    <property type="entry name" value="MFS_trans_sf"/>
</dbReference>